<evidence type="ECO:0000256" key="1">
    <source>
        <dbReference type="SAM" id="Phobius"/>
    </source>
</evidence>
<dbReference type="OMA" id="FIKNSCF"/>
<reference evidence="2" key="2">
    <citation type="submission" date="2025-09" db="UniProtKB">
        <authorList>
            <consortium name="Ensembl"/>
        </authorList>
    </citation>
    <scope>IDENTIFICATION</scope>
</reference>
<keyword evidence="1" id="KW-0472">Membrane</keyword>
<keyword evidence="3" id="KW-1185">Reference proteome</keyword>
<dbReference type="GeneTree" id="ENSGT00910000147308"/>
<dbReference type="AlphaFoldDB" id="A0A2K6SSY2"/>
<accession>A0A2K6SSY2</accession>
<sequence length="85" mass="9862">MLTGNALTSFCIDLQCKKHLNYKQYIQNGQMQCRARIKATLCQLLCPFGFIKNSCFLHTLFSAVLSNSFWVQIFFGILLHSAYYR</sequence>
<protein>
    <submittedName>
        <fullName evidence="2">Uncharacterized protein</fullName>
    </submittedName>
</protein>
<evidence type="ECO:0000313" key="3">
    <source>
        <dbReference type="Proteomes" id="UP000233220"/>
    </source>
</evidence>
<keyword evidence="1" id="KW-1133">Transmembrane helix</keyword>
<proteinExistence type="predicted"/>
<feature type="transmembrane region" description="Helical" evidence="1">
    <location>
        <begin position="56"/>
        <end position="79"/>
    </location>
</feature>
<keyword evidence="1" id="KW-0812">Transmembrane</keyword>
<dbReference type="Proteomes" id="UP000233220">
    <property type="component" value="Unplaced"/>
</dbReference>
<reference evidence="2" key="1">
    <citation type="submission" date="2025-08" db="UniProtKB">
        <authorList>
            <consortium name="Ensembl"/>
        </authorList>
    </citation>
    <scope>IDENTIFICATION</scope>
</reference>
<organism evidence="2 3">
    <name type="scientific">Saimiri boliviensis boliviensis</name>
    <name type="common">Bolivian squirrel monkey</name>
    <dbReference type="NCBI Taxonomy" id="39432"/>
    <lineage>
        <taxon>Eukaryota</taxon>
        <taxon>Metazoa</taxon>
        <taxon>Chordata</taxon>
        <taxon>Craniata</taxon>
        <taxon>Vertebrata</taxon>
        <taxon>Euteleostomi</taxon>
        <taxon>Mammalia</taxon>
        <taxon>Eutheria</taxon>
        <taxon>Euarchontoglires</taxon>
        <taxon>Primates</taxon>
        <taxon>Haplorrhini</taxon>
        <taxon>Platyrrhini</taxon>
        <taxon>Cebidae</taxon>
        <taxon>Saimiriinae</taxon>
        <taxon>Saimiri</taxon>
    </lineage>
</organism>
<evidence type="ECO:0000313" key="2">
    <source>
        <dbReference type="Ensembl" id="ENSSBOP00000010485.1"/>
    </source>
</evidence>
<name>A0A2K6SSY2_SAIBB</name>
<dbReference type="Ensembl" id="ENSSBOT00000027262.1">
    <property type="protein sequence ID" value="ENSSBOP00000010485.1"/>
    <property type="gene ID" value="ENSSBOG00000022103.1"/>
</dbReference>